<dbReference type="InterPro" id="IPR029021">
    <property type="entry name" value="Prot-tyrosine_phosphatase-like"/>
</dbReference>
<dbReference type="PROSITE" id="PS00383">
    <property type="entry name" value="TYR_PHOSPHATASE_1"/>
    <property type="match status" value="1"/>
</dbReference>
<keyword evidence="2" id="KW-0732">Signal</keyword>
<dbReference type="Pfam" id="PF22784">
    <property type="entry name" value="PTP-SAK"/>
    <property type="match status" value="1"/>
</dbReference>
<reference evidence="6 7" key="1">
    <citation type="submission" date="2016-11" db="EMBL/GenBank/DDBJ databases">
        <title>Comparison of Traditional DNA-DNA Hybridization with In Silico Genomic Analysis.</title>
        <authorList>
            <person name="Nicholson A.C."/>
            <person name="Sammons S."/>
            <person name="Humrighouse B.W."/>
            <person name="Graziano J."/>
            <person name="Lasker B."/>
            <person name="Whitney A.M."/>
            <person name="Mcquiston J.R."/>
        </authorList>
    </citation>
    <scope>NUCLEOTIDE SEQUENCE [LARGE SCALE GENOMIC DNA]</scope>
    <source>
        <strain evidence="4 7">H1892</strain>
        <strain evidence="5 6">H2381</strain>
    </source>
</reference>
<organism evidence="5 6">
    <name type="scientific">Haematobacter missouriensis</name>
    <dbReference type="NCBI Taxonomy" id="366616"/>
    <lineage>
        <taxon>Bacteria</taxon>
        <taxon>Pseudomonadati</taxon>
        <taxon>Pseudomonadota</taxon>
        <taxon>Alphaproteobacteria</taxon>
        <taxon>Rhodobacterales</taxon>
        <taxon>Paracoccaceae</taxon>
        <taxon>Haematobacter</taxon>
    </lineage>
</organism>
<dbReference type="OrthoDB" id="9814896at2"/>
<name>A0A225D0F8_9RHOB</name>
<dbReference type="SUPFAM" id="SSF52799">
    <property type="entry name" value="(Phosphotyrosine protein) phosphatases II"/>
    <property type="match status" value="1"/>
</dbReference>
<dbReference type="InterPro" id="IPR016130">
    <property type="entry name" value="Tyr_Pase_AS"/>
</dbReference>
<comment type="caution">
    <text evidence="5">The sequence shown here is derived from an EMBL/GenBank/DDBJ whole genome shotgun (WGS) entry which is preliminary data.</text>
</comment>
<keyword evidence="7" id="KW-1185">Reference proteome</keyword>
<dbReference type="InterPro" id="IPR057023">
    <property type="entry name" value="PTP-SAK"/>
</dbReference>
<accession>A0A225D0F8</accession>
<evidence type="ECO:0000313" key="6">
    <source>
        <dbReference type="Proteomes" id="UP000196640"/>
    </source>
</evidence>
<dbReference type="Proteomes" id="UP000214673">
    <property type="component" value="Unassembled WGS sequence"/>
</dbReference>
<dbReference type="EMBL" id="NIPV01000106">
    <property type="protein sequence ID" value="OWJ71755.1"/>
    <property type="molecule type" value="Genomic_DNA"/>
</dbReference>
<feature type="chain" id="PRO_5030038882" evidence="2">
    <location>
        <begin position="24"/>
        <end position="185"/>
    </location>
</feature>
<dbReference type="Gene3D" id="3.90.190.10">
    <property type="entry name" value="Protein tyrosine phosphatase superfamily"/>
    <property type="match status" value="1"/>
</dbReference>
<sequence length="185" mass="20287">MFPRPRHALAALFLTLALPGGYAAALQHQHNFHPIIAGEAYRSAQPDAGDLARWKDEDGIRSVVNLRGANPDAKWYREEIAAARTLGLSHADFAMSASQDLSQSKAEALVALLERMPKPVLIHCRSGADRTGLAAALYLAMRGQGESQAERQISFRYGHVSLPFTAAWAMDRSWETLEGWLGYAS</sequence>
<dbReference type="EMBL" id="NIPX01000069">
    <property type="protein sequence ID" value="OWJ80862.1"/>
    <property type="molecule type" value="Genomic_DNA"/>
</dbReference>
<dbReference type="RefSeq" id="WP_051930876.1">
    <property type="nucleotide sequence ID" value="NZ_CALUEG010000056.1"/>
</dbReference>
<evidence type="ECO:0000313" key="4">
    <source>
        <dbReference type="EMBL" id="OWJ71755.1"/>
    </source>
</evidence>
<protein>
    <submittedName>
        <fullName evidence="5">Protein tyrosine phosphatase</fullName>
    </submittedName>
</protein>
<proteinExistence type="predicted"/>
<evidence type="ECO:0000313" key="5">
    <source>
        <dbReference type="EMBL" id="OWJ80862.1"/>
    </source>
</evidence>
<gene>
    <name evidence="5" type="ORF">CDV52_20750</name>
    <name evidence="4" type="ORF">CDV53_18430</name>
</gene>
<evidence type="ECO:0000259" key="3">
    <source>
        <dbReference type="Pfam" id="PF22784"/>
    </source>
</evidence>
<dbReference type="AlphaFoldDB" id="A0A225D0F8"/>
<keyword evidence="1" id="KW-0378">Hydrolase</keyword>
<evidence type="ECO:0000256" key="1">
    <source>
        <dbReference type="ARBA" id="ARBA00022801"/>
    </source>
</evidence>
<feature type="signal peptide" evidence="2">
    <location>
        <begin position="1"/>
        <end position="23"/>
    </location>
</feature>
<dbReference type="STRING" id="366616.CG51_18380"/>
<evidence type="ECO:0000256" key="2">
    <source>
        <dbReference type="SAM" id="SignalP"/>
    </source>
</evidence>
<dbReference type="Proteomes" id="UP000196640">
    <property type="component" value="Unassembled WGS sequence"/>
</dbReference>
<feature type="domain" description="Swiss Army Knife protein DSP-PTPase phosphatase" evidence="3">
    <location>
        <begin position="58"/>
        <end position="150"/>
    </location>
</feature>
<evidence type="ECO:0000313" key="7">
    <source>
        <dbReference type="Proteomes" id="UP000214673"/>
    </source>
</evidence>
<dbReference type="GO" id="GO:0016791">
    <property type="term" value="F:phosphatase activity"/>
    <property type="evidence" value="ECO:0007669"/>
    <property type="project" value="UniProtKB-ARBA"/>
</dbReference>